<dbReference type="EMBL" id="OV121133">
    <property type="protein sequence ID" value="CAH0550421.1"/>
    <property type="molecule type" value="Genomic_DNA"/>
</dbReference>
<dbReference type="Proteomes" id="UP001154078">
    <property type="component" value="Chromosome 2"/>
</dbReference>
<evidence type="ECO:0000313" key="1">
    <source>
        <dbReference type="EMBL" id="CAH0550421.1"/>
    </source>
</evidence>
<name>A0A9P0AX19_BRAAE</name>
<evidence type="ECO:0000313" key="2">
    <source>
        <dbReference type="Proteomes" id="UP001154078"/>
    </source>
</evidence>
<reference evidence="1" key="1">
    <citation type="submission" date="2021-12" db="EMBL/GenBank/DDBJ databases">
        <authorList>
            <person name="King R."/>
        </authorList>
    </citation>
    <scope>NUCLEOTIDE SEQUENCE</scope>
</reference>
<accession>A0A9P0AX19</accession>
<protein>
    <submittedName>
        <fullName evidence="1">Uncharacterized protein</fullName>
    </submittedName>
</protein>
<organism evidence="1 2">
    <name type="scientific">Brassicogethes aeneus</name>
    <name type="common">Rape pollen beetle</name>
    <name type="synonym">Meligethes aeneus</name>
    <dbReference type="NCBI Taxonomy" id="1431903"/>
    <lineage>
        <taxon>Eukaryota</taxon>
        <taxon>Metazoa</taxon>
        <taxon>Ecdysozoa</taxon>
        <taxon>Arthropoda</taxon>
        <taxon>Hexapoda</taxon>
        <taxon>Insecta</taxon>
        <taxon>Pterygota</taxon>
        <taxon>Neoptera</taxon>
        <taxon>Endopterygota</taxon>
        <taxon>Coleoptera</taxon>
        <taxon>Polyphaga</taxon>
        <taxon>Cucujiformia</taxon>
        <taxon>Nitidulidae</taxon>
        <taxon>Meligethinae</taxon>
        <taxon>Brassicogethes</taxon>
    </lineage>
</organism>
<dbReference type="OrthoDB" id="10069532at2759"/>
<proteinExistence type="predicted"/>
<dbReference type="AlphaFoldDB" id="A0A9P0AX19"/>
<gene>
    <name evidence="1" type="ORF">MELIAE_LOCUS3241</name>
</gene>
<keyword evidence="2" id="KW-1185">Reference proteome</keyword>
<sequence>MTPLKTQVFWPPYKQKSQHNKALRKGEDSKDTWELFKIKRCFYTLDSEEDNEVWLHRPPKIGDFKRRTLEEGIKLGCTSIEDNEIKNNPADIFTDSNPGRIRYFVQAL</sequence>